<evidence type="ECO:0000313" key="2">
    <source>
        <dbReference type="EnsemblPlants" id="Kaladp0045s0364.1.v1.1"/>
    </source>
</evidence>
<feature type="region of interest" description="Disordered" evidence="1">
    <location>
        <begin position="83"/>
        <end position="125"/>
    </location>
</feature>
<evidence type="ECO:0000256" key="1">
    <source>
        <dbReference type="SAM" id="MobiDB-lite"/>
    </source>
</evidence>
<dbReference type="GO" id="GO:0000111">
    <property type="term" value="C:nucleotide-excision repair factor 2 complex"/>
    <property type="evidence" value="ECO:0007669"/>
    <property type="project" value="TreeGrafter"/>
</dbReference>
<name>A0A7N0ZX91_KALFE</name>
<protein>
    <submittedName>
        <fullName evidence="2">Uncharacterized protein</fullName>
    </submittedName>
</protein>
<dbReference type="InterPro" id="IPR036985">
    <property type="entry name" value="Transglutaminase-like_sf"/>
</dbReference>
<dbReference type="GO" id="GO:0003697">
    <property type="term" value="F:single-stranded DNA binding"/>
    <property type="evidence" value="ECO:0007669"/>
    <property type="project" value="TreeGrafter"/>
</dbReference>
<accession>A0A7N0ZX91</accession>
<dbReference type="EnsemblPlants" id="Kaladp0045s0364.1.v1.1">
    <property type="protein sequence ID" value="Kaladp0045s0364.1.v1.1"/>
    <property type="gene ID" value="Kaladp0045s0364.v1.1"/>
</dbReference>
<sequence length="270" mass="29962">MTNSLSTTSRAGVDKLLKRVKSRGARPRNEKVAWPDKEHGKVSTSEDMDVEYVPKSSLEATDGEVSDHQGVTFDKIDDEADDSIWEDGYAPDPGFNNSDPDDASNGVEVDISWPEESPQKRPTRRFSAEEKEIAENLHKVNLLCLLARGRVVDRACDDSLIQAALLSLVPRALHEISELSHVTKISLAPVVLWFHKHFSIRAPKPVERSFPASLASALDAGEGTPEEIAALSVALFRALNLTTRYAPYTEISINSPWPFFLWCVSFIFIS</sequence>
<feature type="compositionally biased region" description="Polar residues" evidence="1">
    <location>
        <begin position="1"/>
        <end position="10"/>
    </location>
</feature>
<dbReference type="PANTHER" id="PTHR12135">
    <property type="entry name" value="DNA REPAIR PROTEIN XP-C / RAD4"/>
    <property type="match status" value="1"/>
</dbReference>
<dbReference type="InterPro" id="IPR038765">
    <property type="entry name" value="Papain-like_cys_pep_sf"/>
</dbReference>
<dbReference type="GO" id="GO:0006289">
    <property type="term" value="P:nucleotide-excision repair"/>
    <property type="evidence" value="ECO:0007669"/>
    <property type="project" value="InterPro"/>
</dbReference>
<dbReference type="SUPFAM" id="SSF54001">
    <property type="entry name" value="Cysteine proteinases"/>
    <property type="match status" value="1"/>
</dbReference>
<dbReference type="GO" id="GO:0003684">
    <property type="term" value="F:damaged DNA binding"/>
    <property type="evidence" value="ECO:0007669"/>
    <property type="project" value="InterPro"/>
</dbReference>
<organism evidence="2 3">
    <name type="scientific">Kalanchoe fedtschenkoi</name>
    <name type="common">Lavender scallops</name>
    <name type="synonym">South American air plant</name>
    <dbReference type="NCBI Taxonomy" id="63787"/>
    <lineage>
        <taxon>Eukaryota</taxon>
        <taxon>Viridiplantae</taxon>
        <taxon>Streptophyta</taxon>
        <taxon>Embryophyta</taxon>
        <taxon>Tracheophyta</taxon>
        <taxon>Spermatophyta</taxon>
        <taxon>Magnoliopsida</taxon>
        <taxon>eudicotyledons</taxon>
        <taxon>Gunneridae</taxon>
        <taxon>Pentapetalae</taxon>
        <taxon>Saxifragales</taxon>
        <taxon>Crassulaceae</taxon>
        <taxon>Kalanchoe</taxon>
    </lineage>
</organism>
<dbReference type="GO" id="GO:0071942">
    <property type="term" value="C:XPC complex"/>
    <property type="evidence" value="ECO:0007669"/>
    <property type="project" value="TreeGrafter"/>
</dbReference>
<dbReference type="PANTHER" id="PTHR12135:SF0">
    <property type="entry name" value="DNA REPAIR PROTEIN COMPLEMENTING XP-C CELLS"/>
    <property type="match status" value="1"/>
</dbReference>
<dbReference type="Gene3D" id="3.90.260.10">
    <property type="entry name" value="Transglutaminase-like"/>
    <property type="match status" value="1"/>
</dbReference>
<feature type="region of interest" description="Disordered" evidence="1">
    <location>
        <begin position="1"/>
        <end position="69"/>
    </location>
</feature>
<evidence type="ECO:0000313" key="3">
    <source>
        <dbReference type="Proteomes" id="UP000594263"/>
    </source>
</evidence>
<dbReference type="GO" id="GO:0006298">
    <property type="term" value="P:mismatch repair"/>
    <property type="evidence" value="ECO:0007669"/>
    <property type="project" value="TreeGrafter"/>
</dbReference>
<dbReference type="AlphaFoldDB" id="A0A7N0ZX91"/>
<keyword evidence="3" id="KW-1185">Reference proteome</keyword>
<feature type="compositionally biased region" description="Basic and acidic residues" evidence="1">
    <location>
        <begin position="27"/>
        <end position="41"/>
    </location>
</feature>
<dbReference type="Gramene" id="Kaladp0045s0364.1.v1.1">
    <property type="protein sequence ID" value="Kaladp0045s0364.1.v1.1"/>
    <property type="gene ID" value="Kaladp0045s0364.v1.1"/>
</dbReference>
<dbReference type="GO" id="GO:0005737">
    <property type="term" value="C:cytoplasm"/>
    <property type="evidence" value="ECO:0007669"/>
    <property type="project" value="TreeGrafter"/>
</dbReference>
<dbReference type="OMA" id="HFSIRAP"/>
<reference evidence="2" key="1">
    <citation type="submission" date="2021-01" db="UniProtKB">
        <authorList>
            <consortium name="EnsemblPlants"/>
        </authorList>
    </citation>
    <scope>IDENTIFICATION</scope>
</reference>
<dbReference type="Proteomes" id="UP000594263">
    <property type="component" value="Unplaced"/>
</dbReference>
<dbReference type="InterPro" id="IPR004583">
    <property type="entry name" value="DNA_repair_Rad4"/>
</dbReference>
<proteinExistence type="predicted"/>